<sequence>MFLLPIIIILSVVFYIYYKVAILKTRDRLTQLYFNAKSRICLGSFILFFGINQYRVFQTQISLFIMIVFVVLGVMQIVRGFNESKHYRNEWRRLNPEQ</sequence>
<dbReference type="RefSeq" id="WP_368652330.1">
    <property type="nucleotide sequence ID" value="NZ_CP162599.1"/>
</dbReference>
<keyword evidence="1" id="KW-0472">Membrane</keyword>
<evidence type="ECO:0000313" key="2">
    <source>
        <dbReference type="EMBL" id="XDK31604.1"/>
    </source>
</evidence>
<dbReference type="Pfam" id="PF14007">
    <property type="entry name" value="YtpI"/>
    <property type="match status" value="1"/>
</dbReference>
<feature type="transmembrane region" description="Helical" evidence="1">
    <location>
        <begin position="57"/>
        <end position="78"/>
    </location>
</feature>
<name>A0AB39HMV4_9BACI</name>
<evidence type="ECO:0000256" key="1">
    <source>
        <dbReference type="SAM" id="Phobius"/>
    </source>
</evidence>
<feature type="transmembrane region" description="Helical" evidence="1">
    <location>
        <begin position="32"/>
        <end position="51"/>
    </location>
</feature>
<proteinExistence type="predicted"/>
<protein>
    <submittedName>
        <fullName evidence="2">YtpI family protein</fullName>
    </submittedName>
</protein>
<dbReference type="AlphaFoldDB" id="A0AB39HMV4"/>
<keyword evidence="1" id="KW-1133">Transmembrane helix</keyword>
<feature type="transmembrane region" description="Helical" evidence="1">
    <location>
        <begin position="6"/>
        <end position="23"/>
    </location>
</feature>
<dbReference type="InterPro" id="IPR025618">
    <property type="entry name" value="YtpI"/>
</dbReference>
<keyword evidence="1" id="KW-0812">Transmembrane</keyword>
<reference evidence="2" key="1">
    <citation type="submission" date="2024-07" db="EMBL/GenBank/DDBJ databases">
        <title>Halotolerant mesophilic bacterium Ornithinibacillus sp. 4-3, sp. nov., isolated from soil.</title>
        <authorList>
            <person name="Sidarenka A.V."/>
            <person name="Guliayeva D.E."/>
            <person name="Leanovich S.I."/>
            <person name="Hileuskaya K.S."/>
            <person name="Akhremchuk A.E."/>
            <person name="Sikolenko M.A."/>
            <person name="Valentovich L.N."/>
        </authorList>
    </citation>
    <scope>NUCLEOTIDE SEQUENCE</scope>
    <source>
        <strain evidence="2">4-3</strain>
    </source>
</reference>
<accession>A0AB39HMV4</accession>
<dbReference type="EMBL" id="CP162599">
    <property type="protein sequence ID" value="XDK31604.1"/>
    <property type="molecule type" value="Genomic_DNA"/>
</dbReference>
<organism evidence="2">
    <name type="scientific">Ornithinibacillus sp. 4-3</name>
    <dbReference type="NCBI Taxonomy" id="3231488"/>
    <lineage>
        <taxon>Bacteria</taxon>
        <taxon>Bacillati</taxon>
        <taxon>Bacillota</taxon>
        <taxon>Bacilli</taxon>
        <taxon>Bacillales</taxon>
        <taxon>Bacillaceae</taxon>
        <taxon>Ornithinibacillus</taxon>
    </lineage>
</organism>
<gene>
    <name evidence="2" type="ORF">AB4Y30_11265</name>
</gene>